<accession>A0A2A4Z2P4</accession>
<evidence type="ECO:0000256" key="6">
    <source>
        <dbReference type="RuleBase" id="RU004355"/>
    </source>
</evidence>
<protein>
    <recommendedName>
        <fullName evidence="5">Exodeoxyribonuclease 7 large subunit</fullName>
        <ecNumber evidence="5">3.1.11.6</ecNumber>
    </recommendedName>
    <alternativeName>
        <fullName evidence="5">Exodeoxyribonuclease VII large subunit</fullName>
        <shortName evidence="5">Exonuclease VII large subunit</shortName>
    </alternativeName>
</protein>
<evidence type="ECO:0000259" key="8">
    <source>
        <dbReference type="Pfam" id="PF02601"/>
    </source>
</evidence>
<feature type="region of interest" description="Disordered" evidence="7">
    <location>
        <begin position="455"/>
        <end position="491"/>
    </location>
</feature>
<evidence type="ECO:0000256" key="4">
    <source>
        <dbReference type="ARBA" id="ARBA00022839"/>
    </source>
</evidence>
<dbReference type="HAMAP" id="MF_00378">
    <property type="entry name" value="Exonuc_7_L"/>
    <property type="match status" value="1"/>
</dbReference>
<dbReference type="GO" id="GO:0009318">
    <property type="term" value="C:exodeoxyribonuclease VII complex"/>
    <property type="evidence" value="ECO:0007669"/>
    <property type="project" value="UniProtKB-UniRule"/>
</dbReference>
<reference evidence="10" key="2">
    <citation type="journal article" date="2018" name="ISME J.">
        <title>A dynamic microbial community with high functional redundancy inhabits the cold, oxic subseafloor aquifer.</title>
        <authorList>
            <person name="Tully B.J."/>
            <person name="Wheat C.G."/>
            <person name="Glazer B.T."/>
            <person name="Huber J.A."/>
        </authorList>
    </citation>
    <scope>NUCLEOTIDE SEQUENCE</scope>
    <source>
        <strain evidence="10">NORP83</strain>
    </source>
</reference>
<feature type="compositionally biased region" description="Polar residues" evidence="7">
    <location>
        <begin position="455"/>
        <end position="464"/>
    </location>
</feature>
<sequence>MSESKSNVLELSVSEISQSLKRMVEDNFSYVRIRGEISGYRGPHSSGHAYFSLKDDKARMDAVVWRGVFTKLRFKPEEGMEVIAIGKLSTFPGSSRYQIIIERLEPAGVGALMAMLEARKKKLAAEGLFDTDRKQPLPFLPKVIGVITSPTGAVIRDIMHRINDRFPCHVIIWPARVQGETCAAEVSAAIDGFNALSDDTSQNPANMPKPDLIIVARGGGSLEDLWGFNEEIVVRATANSAIPLISAIGHETDTTLIDFASDRRAPTPTGAAEMAVPIKRELVLMMDDRGYRIKQGMHRMLEHRGQKLLAAKRGLPKLNDLLMQPRQKLDHAILRLQGALKAGTANKRNQYERLAGRLSPTSLLQNIRNKHQNIIQLTGRLKQSVAIELKQKTTNLNNVGKLLNSFSYKGVLSRGFALVLDEAGKSLKSTKQAKDGMVINIRLADGEFGAIIDATNGTTTGSSETKLDKPVKKAKKQAKPKPDTGQGNLFD</sequence>
<evidence type="ECO:0000259" key="9">
    <source>
        <dbReference type="Pfam" id="PF13742"/>
    </source>
</evidence>
<dbReference type="PANTHER" id="PTHR30008:SF0">
    <property type="entry name" value="EXODEOXYRIBONUCLEASE 7 LARGE SUBUNIT"/>
    <property type="match status" value="1"/>
</dbReference>
<keyword evidence="2 5" id="KW-0540">Nuclease</keyword>
<comment type="subunit">
    <text evidence="5">Heterooligomer composed of large and small subunits.</text>
</comment>
<dbReference type="AlphaFoldDB" id="A0A2A4Z2P4"/>
<dbReference type="GO" id="GO:0006308">
    <property type="term" value="P:DNA catabolic process"/>
    <property type="evidence" value="ECO:0007669"/>
    <property type="project" value="UniProtKB-UniRule"/>
</dbReference>
<dbReference type="GO" id="GO:0003676">
    <property type="term" value="F:nucleic acid binding"/>
    <property type="evidence" value="ECO:0007669"/>
    <property type="project" value="InterPro"/>
</dbReference>
<evidence type="ECO:0000256" key="7">
    <source>
        <dbReference type="SAM" id="MobiDB-lite"/>
    </source>
</evidence>
<dbReference type="GO" id="GO:0008855">
    <property type="term" value="F:exodeoxyribonuclease VII activity"/>
    <property type="evidence" value="ECO:0007669"/>
    <property type="project" value="UniProtKB-UniRule"/>
</dbReference>
<proteinExistence type="inferred from homology"/>
<keyword evidence="3 5" id="KW-0378">Hydrolase</keyword>
<evidence type="ECO:0000313" key="10">
    <source>
        <dbReference type="EMBL" id="PCJ01313.1"/>
    </source>
</evidence>
<reference key="1">
    <citation type="submission" date="2017-08" db="EMBL/GenBank/DDBJ databases">
        <title>A dynamic microbial community with high functional redundancy inhabits the cold, oxic subseafloor aquifer.</title>
        <authorList>
            <person name="Tully B.J."/>
            <person name="Wheat C.G."/>
            <person name="Glazer B.T."/>
            <person name="Huber J.A."/>
        </authorList>
    </citation>
    <scope>NUCLEOTIDE SEQUENCE [LARGE SCALE GENOMIC DNA]</scope>
</reference>
<keyword evidence="4 5" id="KW-0269">Exonuclease</keyword>
<dbReference type="GO" id="GO:0005737">
    <property type="term" value="C:cytoplasm"/>
    <property type="evidence" value="ECO:0007669"/>
    <property type="project" value="UniProtKB-SubCell"/>
</dbReference>
<feature type="domain" description="Exonuclease VII large subunit C-terminal" evidence="8">
    <location>
        <begin position="128"/>
        <end position="449"/>
    </location>
</feature>
<comment type="subcellular location">
    <subcellularLocation>
        <location evidence="5 6">Cytoplasm</location>
    </subcellularLocation>
</comment>
<name>A0A2A4Z2P4_9PROT</name>
<comment type="similarity">
    <text evidence="5 6">Belongs to the XseA family.</text>
</comment>
<dbReference type="EMBL" id="NVUS01000008">
    <property type="protein sequence ID" value="PCJ01313.1"/>
    <property type="molecule type" value="Genomic_DNA"/>
</dbReference>
<comment type="caution">
    <text evidence="10">The sequence shown here is derived from an EMBL/GenBank/DDBJ whole genome shotgun (WGS) entry which is preliminary data.</text>
</comment>
<evidence type="ECO:0000256" key="1">
    <source>
        <dbReference type="ARBA" id="ARBA00022490"/>
    </source>
</evidence>
<dbReference type="Pfam" id="PF13742">
    <property type="entry name" value="tRNA_anti_2"/>
    <property type="match status" value="1"/>
</dbReference>
<dbReference type="InterPro" id="IPR003753">
    <property type="entry name" value="Exonuc_VII_L"/>
</dbReference>
<feature type="domain" description="OB-fold nucleic acid binding" evidence="9">
    <location>
        <begin position="11"/>
        <end position="104"/>
    </location>
</feature>
<evidence type="ECO:0000256" key="3">
    <source>
        <dbReference type="ARBA" id="ARBA00022801"/>
    </source>
</evidence>
<keyword evidence="1 5" id="KW-0963">Cytoplasm</keyword>
<evidence type="ECO:0000256" key="2">
    <source>
        <dbReference type="ARBA" id="ARBA00022722"/>
    </source>
</evidence>
<comment type="catalytic activity">
    <reaction evidence="5 6">
        <text>Exonucleolytic cleavage in either 5'- to 3'- or 3'- to 5'-direction to yield nucleoside 5'-phosphates.</text>
        <dbReference type="EC" id="3.1.11.6"/>
    </reaction>
</comment>
<evidence type="ECO:0000256" key="5">
    <source>
        <dbReference type="HAMAP-Rule" id="MF_00378"/>
    </source>
</evidence>
<dbReference type="Pfam" id="PF02601">
    <property type="entry name" value="Exonuc_VII_L"/>
    <property type="match status" value="1"/>
</dbReference>
<organism evidence="10">
    <name type="scientific">OCS116 cluster bacterium</name>
    <dbReference type="NCBI Taxonomy" id="2030921"/>
    <lineage>
        <taxon>Bacteria</taxon>
        <taxon>Pseudomonadati</taxon>
        <taxon>Pseudomonadota</taxon>
        <taxon>Alphaproteobacteria</taxon>
        <taxon>OCS116 cluster</taxon>
    </lineage>
</organism>
<comment type="function">
    <text evidence="5">Bidirectionally degrades single-stranded DNA into large acid-insoluble oligonucleotides, which are then degraded further into small acid-soluble oligonucleotides.</text>
</comment>
<dbReference type="InterPro" id="IPR020579">
    <property type="entry name" value="Exonuc_VII_lsu_C"/>
</dbReference>
<dbReference type="EC" id="3.1.11.6" evidence="5"/>
<dbReference type="PANTHER" id="PTHR30008">
    <property type="entry name" value="EXODEOXYRIBONUCLEASE 7 LARGE SUBUNIT"/>
    <property type="match status" value="1"/>
</dbReference>
<dbReference type="CDD" id="cd04489">
    <property type="entry name" value="ExoVII_LU_OBF"/>
    <property type="match status" value="1"/>
</dbReference>
<dbReference type="InterPro" id="IPR025824">
    <property type="entry name" value="OB-fold_nuc-bd_dom"/>
</dbReference>
<gene>
    <name evidence="5" type="primary">xseA</name>
    <name evidence="10" type="ORF">COB13_08125</name>
</gene>
<dbReference type="NCBIfam" id="TIGR00237">
    <property type="entry name" value="xseA"/>
    <property type="match status" value="1"/>
</dbReference>